<evidence type="ECO:0000256" key="2">
    <source>
        <dbReference type="ARBA" id="ARBA00009637"/>
    </source>
</evidence>
<dbReference type="CDD" id="cd06978">
    <property type="entry name" value="cupin_EctC"/>
    <property type="match status" value="1"/>
</dbReference>
<dbReference type="NCBIfam" id="NF009806">
    <property type="entry name" value="PRK13290.1"/>
    <property type="match status" value="1"/>
</dbReference>
<organism evidence="9 10">
    <name type="scientific">Kroppenstedtia eburnea</name>
    <dbReference type="NCBI Taxonomy" id="714067"/>
    <lineage>
        <taxon>Bacteria</taxon>
        <taxon>Bacillati</taxon>
        <taxon>Bacillota</taxon>
        <taxon>Bacilli</taxon>
        <taxon>Bacillales</taxon>
        <taxon>Thermoactinomycetaceae</taxon>
        <taxon>Kroppenstedtia</taxon>
    </lineage>
</organism>
<keyword evidence="10" id="KW-1185">Reference proteome</keyword>
<comment type="similarity">
    <text evidence="2 8">Belongs to the ectoine synthase family.</text>
</comment>
<dbReference type="GO" id="GO:0019491">
    <property type="term" value="P:ectoine biosynthetic process"/>
    <property type="evidence" value="ECO:0007669"/>
    <property type="project" value="UniProtKB-UniRule"/>
</dbReference>
<proteinExistence type="inferred from homology"/>
<dbReference type="InterPro" id="IPR014710">
    <property type="entry name" value="RmlC-like_jellyroll"/>
</dbReference>
<keyword evidence="5 8" id="KW-0456">Lyase</keyword>
<evidence type="ECO:0000313" key="9">
    <source>
        <dbReference type="EMBL" id="SIS63163.1"/>
    </source>
</evidence>
<evidence type="ECO:0000256" key="3">
    <source>
        <dbReference type="ARBA" id="ARBA00013192"/>
    </source>
</evidence>
<comment type="pathway">
    <text evidence="1 8">Amine and polyamine biosynthesis; ectoine biosynthesis; L-ectoine from L-aspartate 4-semialdehyde: step 3/3.</text>
</comment>
<evidence type="ECO:0000313" key="10">
    <source>
        <dbReference type="Proteomes" id="UP000186795"/>
    </source>
</evidence>
<dbReference type="EC" id="4.2.1.108" evidence="3 8"/>
<gene>
    <name evidence="8" type="primary">ectC</name>
    <name evidence="9" type="ORF">SAMN05421790_103182</name>
</gene>
<accession>A0A1N7KNI6</accession>
<dbReference type="PANTHER" id="PTHR39289:SF1">
    <property type="entry name" value="L-ECTOINE SYNTHASE"/>
    <property type="match status" value="1"/>
</dbReference>
<dbReference type="Gene3D" id="2.60.120.10">
    <property type="entry name" value="Jelly Rolls"/>
    <property type="match status" value="1"/>
</dbReference>
<dbReference type="SUPFAM" id="SSF51182">
    <property type="entry name" value="RmlC-like cupins"/>
    <property type="match status" value="1"/>
</dbReference>
<dbReference type="Proteomes" id="UP000186795">
    <property type="component" value="Unassembled WGS sequence"/>
</dbReference>
<comment type="catalytic activity">
    <reaction evidence="7 8">
        <text>(2S)-4-acetamido-2-aminobutanoate = L-ectoine + H2O</text>
        <dbReference type="Rhea" id="RHEA:17281"/>
        <dbReference type="ChEBI" id="CHEBI:15377"/>
        <dbReference type="ChEBI" id="CHEBI:58515"/>
        <dbReference type="ChEBI" id="CHEBI:58929"/>
        <dbReference type="EC" id="4.2.1.108"/>
    </reaction>
</comment>
<evidence type="ECO:0000256" key="4">
    <source>
        <dbReference type="ARBA" id="ARBA00019707"/>
    </source>
</evidence>
<dbReference type="OrthoDB" id="4406415at2"/>
<evidence type="ECO:0000256" key="1">
    <source>
        <dbReference type="ARBA" id="ARBA00005181"/>
    </source>
</evidence>
<dbReference type="UniPathway" id="UPA00067">
    <property type="reaction ID" value="UER00123"/>
</dbReference>
<dbReference type="InterPro" id="IPR010462">
    <property type="entry name" value="Ectoine_synth"/>
</dbReference>
<evidence type="ECO:0000256" key="7">
    <source>
        <dbReference type="ARBA" id="ARBA00048714"/>
    </source>
</evidence>
<dbReference type="RefSeq" id="WP_009709647.1">
    <property type="nucleotide sequence ID" value="NZ_CP048103.1"/>
</dbReference>
<name>A0A1N7KNI6_9BACL</name>
<evidence type="ECO:0000256" key="8">
    <source>
        <dbReference type="HAMAP-Rule" id="MF_01255"/>
    </source>
</evidence>
<sequence>MIVKQLEDLIGTEDEVKGDTWVSRRLLLKKDEVGFSLHDTLIKAGTVSEFWYKNHIEAVYCIEGEGELTNLENGTVHPLKPGTLYTLDGHEKHRVRAGTDLRMVCVFNPPCTGRETHDEEGAYPLLD</sequence>
<dbReference type="AlphaFoldDB" id="A0A1N7KNI6"/>
<protein>
    <recommendedName>
        <fullName evidence="4 8">L-ectoine synthase</fullName>
        <ecNumber evidence="3 8">4.2.1.108</ecNumber>
    </recommendedName>
    <alternativeName>
        <fullName evidence="6 8">N-acetyldiaminobutyrate dehydratase</fullName>
    </alternativeName>
</protein>
<dbReference type="HAMAP" id="MF_01255">
    <property type="entry name" value="Ectoine_synth"/>
    <property type="match status" value="1"/>
</dbReference>
<reference evidence="10" key="1">
    <citation type="submission" date="2017-01" db="EMBL/GenBank/DDBJ databases">
        <authorList>
            <person name="Varghese N."/>
            <person name="Submissions S."/>
        </authorList>
    </citation>
    <scope>NUCLEOTIDE SEQUENCE [LARGE SCALE GENOMIC DNA]</scope>
    <source>
        <strain evidence="10">DSM 45196</strain>
    </source>
</reference>
<dbReference type="PANTHER" id="PTHR39289">
    <property type="match status" value="1"/>
</dbReference>
<dbReference type="GO" id="GO:0033990">
    <property type="term" value="F:ectoine synthase activity"/>
    <property type="evidence" value="ECO:0007669"/>
    <property type="project" value="UniProtKB-EC"/>
</dbReference>
<evidence type="ECO:0000256" key="5">
    <source>
        <dbReference type="ARBA" id="ARBA00023239"/>
    </source>
</evidence>
<evidence type="ECO:0000256" key="6">
    <source>
        <dbReference type="ARBA" id="ARBA00033271"/>
    </source>
</evidence>
<comment type="function">
    <text evidence="8">Catalyzes the circularization of gamma-N-acetyl-alpha,gamma-diaminobutyric acid (ADABA) to ectoine (1,4,5,6-tetrahydro-2-methyl-4-pyrimidine carboxylic acid), which is an excellent osmoprotectant.</text>
</comment>
<dbReference type="InterPro" id="IPR011051">
    <property type="entry name" value="RmlC_Cupin_sf"/>
</dbReference>
<dbReference type="EMBL" id="FTOD01000003">
    <property type="protein sequence ID" value="SIS63163.1"/>
    <property type="molecule type" value="Genomic_DNA"/>
</dbReference>
<dbReference type="Pfam" id="PF06339">
    <property type="entry name" value="Ectoine_synth"/>
    <property type="match status" value="1"/>
</dbReference>